<evidence type="ECO:0000256" key="5">
    <source>
        <dbReference type="ARBA" id="ARBA00023027"/>
    </source>
</evidence>
<dbReference type="NCBIfam" id="TIGR03026">
    <property type="entry name" value="NDP-sugDHase"/>
    <property type="match status" value="1"/>
</dbReference>
<reference evidence="9 10" key="1">
    <citation type="submission" date="2023-09" db="EMBL/GenBank/DDBJ databases">
        <title>Complete Genome and Methylome dissection of Bacillus brevis NEB573 original source of BbsI restriction endonuclease.</title>
        <authorList>
            <person name="Fomenkov A."/>
            <person name="Roberts R.D."/>
        </authorList>
    </citation>
    <scope>NUCLEOTIDE SEQUENCE [LARGE SCALE GENOMIC DNA]</scope>
    <source>
        <strain evidence="9 10">NEB573</strain>
    </source>
</reference>
<dbReference type="InterPro" id="IPR008927">
    <property type="entry name" value="6-PGluconate_DH-like_C_sf"/>
</dbReference>
<proteinExistence type="inferred from homology"/>
<dbReference type="SUPFAM" id="SSF48179">
    <property type="entry name" value="6-phosphogluconate dehydrogenase C-terminal domain-like"/>
    <property type="match status" value="1"/>
</dbReference>
<dbReference type="Gene3D" id="3.40.50.720">
    <property type="entry name" value="NAD(P)-binding Rossmann-like Domain"/>
    <property type="match status" value="2"/>
</dbReference>
<dbReference type="PIRSF" id="PIRSF000124">
    <property type="entry name" value="UDPglc_GDPman_dh"/>
    <property type="match status" value="1"/>
</dbReference>
<keyword evidence="5 7" id="KW-0520">NAD</keyword>
<dbReference type="SMART" id="SM00984">
    <property type="entry name" value="UDPG_MGDP_dh_C"/>
    <property type="match status" value="1"/>
</dbReference>
<dbReference type="Pfam" id="PF03721">
    <property type="entry name" value="UDPG_MGDP_dh_N"/>
    <property type="match status" value="1"/>
</dbReference>
<evidence type="ECO:0000256" key="2">
    <source>
        <dbReference type="ARBA" id="ARBA00006601"/>
    </source>
</evidence>
<evidence type="ECO:0000313" key="9">
    <source>
        <dbReference type="EMBL" id="WNC13344.1"/>
    </source>
</evidence>
<evidence type="ECO:0000256" key="6">
    <source>
        <dbReference type="ARBA" id="ARBA00047473"/>
    </source>
</evidence>
<dbReference type="SUPFAM" id="SSF51735">
    <property type="entry name" value="NAD(P)-binding Rossmann-fold domains"/>
    <property type="match status" value="1"/>
</dbReference>
<dbReference type="PRINTS" id="PR00411">
    <property type="entry name" value="PNDRDTASEI"/>
</dbReference>
<organism evidence="9 10">
    <name type="scientific">Brevibacillus brevis</name>
    <name type="common">Bacillus brevis</name>
    <dbReference type="NCBI Taxonomy" id="1393"/>
    <lineage>
        <taxon>Bacteria</taxon>
        <taxon>Bacillati</taxon>
        <taxon>Bacillota</taxon>
        <taxon>Bacilli</taxon>
        <taxon>Bacillales</taxon>
        <taxon>Paenibacillaceae</taxon>
        <taxon>Brevibacillus</taxon>
    </lineage>
</organism>
<evidence type="ECO:0000256" key="4">
    <source>
        <dbReference type="ARBA" id="ARBA00023002"/>
    </source>
</evidence>
<evidence type="ECO:0000259" key="8">
    <source>
        <dbReference type="SMART" id="SM00984"/>
    </source>
</evidence>
<comment type="catalytic activity">
    <reaction evidence="6 7">
        <text>UDP-alpha-D-glucose + 2 NAD(+) + H2O = UDP-alpha-D-glucuronate + 2 NADH + 3 H(+)</text>
        <dbReference type="Rhea" id="RHEA:23596"/>
        <dbReference type="ChEBI" id="CHEBI:15377"/>
        <dbReference type="ChEBI" id="CHEBI:15378"/>
        <dbReference type="ChEBI" id="CHEBI:57540"/>
        <dbReference type="ChEBI" id="CHEBI:57945"/>
        <dbReference type="ChEBI" id="CHEBI:58052"/>
        <dbReference type="ChEBI" id="CHEBI:58885"/>
        <dbReference type="EC" id="1.1.1.22"/>
    </reaction>
</comment>
<comment type="pathway">
    <text evidence="1">Nucleotide-sugar biosynthesis; UDP-alpha-D-glucuronate biosynthesis; UDP-alpha-D-glucuronate from UDP-alpha-D-glucose: step 1/1.</text>
</comment>
<evidence type="ECO:0000256" key="3">
    <source>
        <dbReference type="ARBA" id="ARBA00012954"/>
    </source>
</evidence>
<dbReference type="InterPro" id="IPR001732">
    <property type="entry name" value="UDP-Glc/GDP-Man_DH_N"/>
</dbReference>
<name>A0ABY9SZU2_BREBE</name>
<keyword evidence="4 7" id="KW-0560">Oxidoreductase</keyword>
<dbReference type="InterPro" id="IPR028357">
    <property type="entry name" value="UDPglc_DH_bac"/>
</dbReference>
<dbReference type="InterPro" id="IPR017476">
    <property type="entry name" value="UDP-Glc/GDP-Man"/>
</dbReference>
<gene>
    <name evidence="9" type="ORF">RGB73_21970</name>
</gene>
<dbReference type="SUPFAM" id="SSF52413">
    <property type="entry name" value="UDP-glucose/GDP-mannose dehydrogenase C-terminal domain"/>
    <property type="match status" value="1"/>
</dbReference>
<dbReference type="Pfam" id="PF00984">
    <property type="entry name" value="UDPG_MGDP_dh"/>
    <property type="match status" value="1"/>
</dbReference>
<dbReference type="InterPro" id="IPR014026">
    <property type="entry name" value="UDP-Glc/GDP-Man_DH_dimer"/>
</dbReference>
<dbReference type="InterPro" id="IPR036220">
    <property type="entry name" value="UDP-Glc/GDP-Man_DH_C_sf"/>
</dbReference>
<dbReference type="EC" id="1.1.1.22" evidence="3 7"/>
<dbReference type="PANTHER" id="PTHR43750">
    <property type="entry name" value="UDP-GLUCOSE 6-DEHYDROGENASE TUAD"/>
    <property type="match status" value="1"/>
</dbReference>
<protein>
    <recommendedName>
        <fullName evidence="3 7">UDP-glucose 6-dehydrogenase</fullName>
        <ecNumber evidence="3 7">1.1.1.22</ecNumber>
    </recommendedName>
</protein>
<feature type="domain" description="UDP-glucose/GDP-mannose dehydrogenase C-terminal" evidence="8">
    <location>
        <begin position="313"/>
        <end position="415"/>
    </location>
</feature>
<dbReference type="Gene3D" id="1.20.5.100">
    <property type="entry name" value="Cytochrome c1, transmembrane anchor, C-terminal"/>
    <property type="match status" value="1"/>
</dbReference>
<dbReference type="RefSeq" id="WP_310764843.1">
    <property type="nucleotide sequence ID" value="NZ_CP134050.1"/>
</dbReference>
<evidence type="ECO:0000256" key="7">
    <source>
        <dbReference type="PIRNR" id="PIRNR000124"/>
    </source>
</evidence>
<dbReference type="Proteomes" id="UP001256827">
    <property type="component" value="Chromosome"/>
</dbReference>
<accession>A0ABY9SZU2</accession>
<dbReference type="EMBL" id="CP134050">
    <property type="protein sequence ID" value="WNC13344.1"/>
    <property type="molecule type" value="Genomic_DNA"/>
</dbReference>
<dbReference type="Pfam" id="PF03720">
    <property type="entry name" value="UDPG_MGDP_dh_C"/>
    <property type="match status" value="1"/>
</dbReference>
<keyword evidence="10" id="KW-1185">Reference proteome</keyword>
<dbReference type="GO" id="GO:0016491">
    <property type="term" value="F:oxidoreductase activity"/>
    <property type="evidence" value="ECO:0007669"/>
    <property type="project" value="UniProtKB-KW"/>
</dbReference>
<evidence type="ECO:0000256" key="1">
    <source>
        <dbReference type="ARBA" id="ARBA00004701"/>
    </source>
</evidence>
<sequence>MKIAIVGTGYVGLVTGVCLAAIGHDVTCVDVDEEKMAQLGAGIVPFFEPGLDELLAVQRQERRLSFTESHEAAFSGAEAIFIAVGTPQGIDGMPDLRALIEVARAIGLTLANDAVVVIKSTVPVGTNHFVRELIAEHLVRPVTVQVVSNPEFLREGAAVYDTFHGDRIVIGADDEEAARLVEAIYQPLGIPVLHTDTRSAELIKYASNAFLATKISFINEIAQLCERLGATIEDVARGMGMDARIGEKFLRAGIGYGGSCFPKDVKALLGMAELSGYSFSILQAVERVNYRQRLLLIEKLVGRLGDLHGKRIALLGLAFKPDTDDMREAPSLTIAETLLKMGAQVVGYDPVSNTKARHVLPPAVELAPGAEEALGGADAAFVLTEWEEFTRPSFARLFTRMKAPIVFDGRNCLDAAVLGEWGIEYHPVGRGAWVQGTATSYLEKGRSR</sequence>
<comment type="similarity">
    <text evidence="2 7">Belongs to the UDP-glucose/GDP-mannose dehydrogenase family.</text>
</comment>
<dbReference type="PANTHER" id="PTHR43750:SF4">
    <property type="entry name" value="UDP-GLUCOSE 6-DEHYDROGENASE YWQF"/>
    <property type="match status" value="1"/>
</dbReference>
<dbReference type="PIRSF" id="PIRSF500134">
    <property type="entry name" value="UDPglc_DH_bac"/>
    <property type="match status" value="1"/>
</dbReference>
<dbReference type="InterPro" id="IPR036291">
    <property type="entry name" value="NAD(P)-bd_dom_sf"/>
</dbReference>
<dbReference type="InterPro" id="IPR014027">
    <property type="entry name" value="UDP-Glc/GDP-Man_DH_C"/>
</dbReference>
<evidence type="ECO:0000313" key="10">
    <source>
        <dbReference type="Proteomes" id="UP001256827"/>
    </source>
</evidence>